<sequence>MFDNYRHEDDEDLRGAAETASRHAGDSGDTSLFGGILNAIGQNKGRLEQEDIDEDDAVRNHQQFFGGGGNVQEATSGGMGAAAAMQALKMFSGGEAQGSQSKSAFIGLAMSEASKLFDQKASQGQVSSDSSKESAIMKAGEMALKMYMKGQAGGPSSGPGGLLGTQNTSPSTNQPSQTTMELPKSYNTLSLPDIKLSHHPASAPEPTPVILVILDRPAQKNAFTTAMARSLATAFDLLSADPRVRAVVLTGSDPANRTFCPGADLDIGFSVGGDGVARDDYRDTGGHVALAMHRCAKPVVAAVNGSAVGVGMTMVLPAAVRVVSDAAKLGFVFARRGITMEACSSFFLPRLIGTARALHLVTTGQVVGPRHRLVEGLFGEVVPAGEVVPTALRIAEEIAASTSGVSTRVMRDMMYLGPGTPEEAHLLESSVLYDMFHGRDMKEGVASFMEKRPARFRGTMEEDRPAIWPWWDTQLLEKAKAKL</sequence>
<protein>
    <recommendedName>
        <fullName evidence="2">DUF7721 domain-containing protein</fullName>
    </recommendedName>
</protein>
<dbReference type="SUPFAM" id="SSF52096">
    <property type="entry name" value="ClpP/crotonase"/>
    <property type="match status" value="1"/>
</dbReference>
<feature type="region of interest" description="Disordered" evidence="1">
    <location>
        <begin position="149"/>
        <end position="180"/>
    </location>
</feature>
<accession>A0A507B736</accession>
<evidence type="ECO:0000256" key="1">
    <source>
        <dbReference type="SAM" id="MobiDB-lite"/>
    </source>
</evidence>
<reference evidence="3 4" key="1">
    <citation type="submission" date="2019-06" db="EMBL/GenBank/DDBJ databases">
        <title>Draft genome sequence of the filamentous fungus Phialemoniopsis curvata isolated from diesel fuel.</title>
        <authorList>
            <person name="Varaljay V.A."/>
            <person name="Lyon W.J."/>
            <person name="Crouch A.L."/>
            <person name="Drake C.E."/>
            <person name="Hollomon J.M."/>
            <person name="Nadeau L.J."/>
            <person name="Nunn H.S."/>
            <person name="Stevenson B.S."/>
            <person name="Bojanowski C.L."/>
            <person name="Crookes-Goodson W.J."/>
        </authorList>
    </citation>
    <scope>NUCLEOTIDE SEQUENCE [LARGE SCALE GENOMIC DNA]</scope>
    <source>
        <strain evidence="3 4">D216</strain>
    </source>
</reference>
<dbReference type="FunCoup" id="A0A507B736">
    <property type="interactions" value="220"/>
</dbReference>
<dbReference type="Gene3D" id="1.10.12.10">
    <property type="entry name" value="Lyase 2-enoyl-coa Hydratase, Chain A, domain 2"/>
    <property type="match status" value="1"/>
</dbReference>
<dbReference type="AlphaFoldDB" id="A0A507B736"/>
<feature type="region of interest" description="Disordered" evidence="1">
    <location>
        <begin position="1"/>
        <end position="32"/>
    </location>
</feature>
<dbReference type="InterPro" id="IPR001753">
    <property type="entry name" value="Enoyl-CoA_hydra/iso"/>
</dbReference>
<dbReference type="InterPro" id="IPR014748">
    <property type="entry name" value="Enoyl-CoA_hydra_C"/>
</dbReference>
<comment type="caution">
    <text evidence="3">The sequence shown here is derived from an EMBL/GenBank/DDBJ whole genome shotgun (WGS) entry which is preliminary data.</text>
</comment>
<dbReference type="CDD" id="cd06558">
    <property type="entry name" value="crotonase-like"/>
    <property type="match status" value="1"/>
</dbReference>
<evidence type="ECO:0000259" key="2">
    <source>
        <dbReference type="Pfam" id="PF24845"/>
    </source>
</evidence>
<evidence type="ECO:0000313" key="4">
    <source>
        <dbReference type="Proteomes" id="UP000319257"/>
    </source>
</evidence>
<organism evidence="3 4">
    <name type="scientific">Thyridium curvatum</name>
    <dbReference type="NCBI Taxonomy" id="1093900"/>
    <lineage>
        <taxon>Eukaryota</taxon>
        <taxon>Fungi</taxon>
        <taxon>Dikarya</taxon>
        <taxon>Ascomycota</taxon>
        <taxon>Pezizomycotina</taxon>
        <taxon>Sordariomycetes</taxon>
        <taxon>Sordariomycetidae</taxon>
        <taxon>Thyridiales</taxon>
        <taxon>Thyridiaceae</taxon>
        <taxon>Thyridium</taxon>
    </lineage>
</organism>
<dbReference type="InterPro" id="IPR029045">
    <property type="entry name" value="ClpP/crotonase-like_dom_sf"/>
</dbReference>
<gene>
    <name evidence="3" type="ORF">E0L32_004483</name>
</gene>
<dbReference type="Proteomes" id="UP000319257">
    <property type="component" value="Unassembled WGS sequence"/>
</dbReference>
<dbReference type="EMBL" id="SKBQ01000021">
    <property type="protein sequence ID" value="TPX15503.1"/>
    <property type="molecule type" value="Genomic_DNA"/>
</dbReference>
<dbReference type="STRING" id="1093900.A0A507B736"/>
<dbReference type="InterPro" id="IPR056138">
    <property type="entry name" value="DUF7721"/>
</dbReference>
<feature type="compositionally biased region" description="Low complexity" evidence="1">
    <location>
        <begin position="164"/>
        <end position="179"/>
    </location>
</feature>
<feature type="compositionally biased region" description="Gly residues" evidence="1">
    <location>
        <begin position="151"/>
        <end position="163"/>
    </location>
</feature>
<dbReference type="OrthoDB" id="2018133at2759"/>
<dbReference type="PANTHER" id="PTHR39477">
    <property type="entry name" value="CHROMOSOME 8, WHOLE GENOME SHOTGUN SEQUENCE"/>
    <property type="match status" value="1"/>
</dbReference>
<keyword evidence="4" id="KW-1185">Reference proteome</keyword>
<dbReference type="InParanoid" id="A0A507B736"/>
<dbReference type="GeneID" id="41971930"/>
<proteinExistence type="predicted"/>
<dbReference type="PANTHER" id="PTHR39477:SF1">
    <property type="entry name" value="BETA-FLANKING PROTEIN"/>
    <property type="match status" value="1"/>
</dbReference>
<feature type="domain" description="DUF7721" evidence="2">
    <location>
        <begin position="12"/>
        <end position="94"/>
    </location>
</feature>
<evidence type="ECO:0000313" key="3">
    <source>
        <dbReference type="EMBL" id="TPX15503.1"/>
    </source>
</evidence>
<name>A0A507B736_9PEZI</name>
<dbReference type="Pfam" id="PF00378">
    <property type="entry name" value="ECH_1"/>
    <property type="match status" value="1"/>
</dbReference>
<dbReference type="Gene3D" id="3.90.226.10">
    <property type="entry name" value="2-enoyl-CoA Hydratase, Chain A, domain 1"/>
    <property type="match status" value="1"/>
</dbReference>
<dbReference type="Pfam" id="PF24845">
    <property type="entry name" value="DUF7721"/>
    <property type="match status" value="1"/>
</dbReference>
<dbReference type="RefSeq" id="XP_030997214.1">
    <property type="nucleotide sequence ID" value="XM_031138898.1"/>
</dbReference>